<evidence type="ECO:0000256" key="2">
    <source>
        <dbReference type="SAM" id="SignalP"/>
    </source>
</evidence>
<name>A0A1G2KUW3_9BACT</name>
<dbReference type="AlphaFoldDB" id="A0A1G2KUW3"/>
<keyword evidence="2" id="KW-0732">Signal</keyword>
<accession>A0A1G2KUW3</accession>
<sequence length="307" mass="31379">MFKRMIQRVAVLMMVAFALGACATKGEVKQLRADVGAIQAGQAQLAQGVTALSAQKADAKDVSVIAGIVAAKADKAEAAKLREEIAAMAAGKADKAPVETALATMASKADVRRVEAAAQTADKKVGNLAKRVATAESRTAQLGASRASSYIREIQTKFGVPDGSKLIHFWGFPSGGSDFEALASKSAKIRVAAAALKEDVKGGATILGIIGFEDMSVCPKGAGENCLKVAERRAQSAAKYFDLGDASKIKSMAPTADFGWSSAESRRVIVILKPAPLAAAKAPAPAVPAAPATPPAVAPVAPPGSKS</sequence>
<dbReference type="Proteomes" id="UP000178710">
    <property type="component" value="Unassembled WGS sequence"/>
</dbReference>
<feature type="region of interest" description="Disordered" evidence="1">
    <location>
        <begin position="283"/>
        <end position="307"/>
    </location>
</feature>
<evidence type="ECO:0000313" key="3">
    <source>
        <dbReference type="EMBL" id="OHA02422.1"/>
    </source>
</evidence>
<dbReference type="PROSITE" id="PS51257">
    <property type="entry name" value="PROKAR_LIPOPROTEIN"/>
    <property type="match status" value="1"/>
</dbReference>
<gene>
    <name evidence="3" type="ORF">A3C12_02095</name>
</gene>
<feature type="compositionally biased region" description="Pro residues" evidence="1">
    <location>
        <begin position="285"/>
        <end position="307"/>
    </location>
</feature>
<comment type="caution">
    <text evidence="3">The sequence shown here is derived from an EMBL/GenBank/DDBJ whole genome shotgun (WGS) entry which is preliminary data.</text>
</comment>
<proteinExistence type="predicted"/>
<dbReference type="EMBL" id="MHQK01000001">
    <property type="protein sequence ID" value="OHA02422.1"/>
    <property type="molecule type" value="Genomic_DNA"/>
</dbReference>
<feature type="signal peptide" evidence="2">
    <location>
        <begin position="1"/>
        <end position="23"/>
    </location>
</feature>
<reference evidence="3 4" key="1">
    <citation type="journal article" date="2016" name="Nat. Commun.">
        <title>Thousands of microbial genomes shed light on interconnected biogeochemical processes in an aquifer system.</title>
        <authorList>
            <person name="Anantharaman K."/>
            <person name="Brown C.T."/>
            <person name="Hug L.A."/>
            <person name="Sharon I."/>
            <person name="Castelle C.J."/>
            <person name="Probst A.J."/>
            <person name="Thomas B.C."/>
            <person name="Singh A."/>
            <person name="Wilkins M.J."/>
            <person name="Karaoz U."/>
            <person name="Brodie E.L."/>
            <person name="Williams K.H."/>
            <person name="Hubbard S.S."/>
            <person name="Banfield J.F."/>
        </authorList>
    </citation>
    <scope>NUCLEOTIDE SEQUENCE [LARGE SCALE GENOMIC DNA]</scope>
</reference>
<evidence type="ECO:0008006" key="5">
    <source>
        <dbReference type="Google" id="ProtNLM"/>
    </source>
</evidence>
<feature type="chain" id="PRO_5009583466" description="OmpA-like domain-containing protein" evidence="2">
    <location>
        <begin position="24"/>
        <end position="307"/>
    </location>
</feature>
<protein>
    <recommendedName>
        <fullName evidence="5">OmpA-like domain-containing protein</fullName>
    </recommendedName>
</protein>
<evidence type="ECO:0000256" key="1">
    <source>
        <dbReference type="SAM" id="MobiDB-lite"/>
    </source>
</evidence>
<evidence type="ECO:0000313" key="4">
    <source>
        <dbReference type="Proteomes" id="UP000178710"/>
    </source>
</evidence>
<organism evidence="3 4">
    <name type="scientific">Candidatus Sungbacteria bacterium RIFCSPHIGHO2_02_FULL_49_20</name>
    <dbReference type="NCBI Taxonomy" id="1802272"/>
    <lineage>
        <taxon>Bacteria</taxon>
        <taxon>Candidatus Sungiibacteriota</taxon>
    </lineage>
</organism>